<proteinExistence type="predicted"/>
<dbReference type="Gene3D" id="1.10.1780.10">
    <property type="entry name" value="Clp, N-terminal domain"/>
    <property type="match status" value="1"/>
</dbReference>
<keyword evidence="1" id="KW-0677">Repeat</keyword>
<dbReference type="RefSeq" id="WP_109694111.1">
    <property type="nucleotide sequence ID" value="NZ_QGDD01000005.1"/>
</dbReference>
<evidence type="ECO:0000313" key="4">
    <source>
        <dbReference type="EMBL" id="PWN02510.1"/>
    </source>
</evidence>
<dbReference type="AlphaFoldDB" id="A0A316TDI0"/>
<feature type="region of interest" description="Disordered" evidence="2">
    <location>
        <begin position="65"/>
        <end position="90"/>
    </location>
</feature>
<dbReference type="PANTHER" id="PTHR13774">
    <property type="entry name" value="PHENAZINE BIOSYNTHESIS PROTEIN"/>
    <property type="match status" value="1"/>
</dbReference>
<dbReference type="EMBL" id="QGDD01000005">
    <property type="protein sequence ID" value="PWN02510.1"/>
    <property type="molecule type" value="Genomic_DNA"/>
</dbReference>
<dbReference type="InterPro" id="IPR004176">
    <property type="entry name" value="Clp_R_N"/>
</dbReference>
<dbReference type="OrthoDB" id="9788221at2"/>
<evidence type="ECO:0000259" key="3">
    <source>
        <dbReference type="PROSITE" id="PS51903"/>
    </source>
</evidence>
<dbReference type="PANTHER" id="PTHR13774:SF32">
    <property type="entry name" value="ANTISENSE-ENHANCING SEQUENCE 1"/>
    <property type="match status" value="1"/>
</dbReference>
<dbReference type="PROSITE" id="PS51903">
    <property type="entry name" value="CLP_R"/>
    <property type="match status" value="1"/>
</dbReference>
<protein>
    <recommendedName>
        <fullName evidence="3">Clp R domain-containing protein</fullName>
    </recommendedName>
</protein>
<gene>
    <name evidence="4" type="ORF">DJ010_12285</name>
</gene>
<dbReference type="SUPFAM" id="SSF81923">
    <property type="entry name" value="Double Clp-N motif"/>
    <property type="match status" value="2"/>
</dbReference>
<dbReference type="Pfam" id="PF02861">
    <property type="entry name" value="Clp_N"/>
    <property type="match status" value="2"/>
</dbReference>
<dbReference type="InterPro" id="IPR003719">
    <property type="entry name" value="Phenazine_PhzF-like"/>
</dbReference>
<keyword evidence="5" id="KW-1185">Reference proteome</keyword>
<dbReference type="InterPro" id="IPR036628">
    <property type="entry name" value="Clp_N_dom_sf"/>
</dbReference>
<dbReference type="Gene3D" id="3.10.310.10">
    <property type="entry name" value="Diaminopimelate Epimerase, Chain A, domain 1"/>
    <property type="match status" value="2"/>
</dbReference>
<evidence type="ECO:0000256" key="2">
    <source>
        <dbReference type="SAM" id="MobiDB-lite"/>
    </source>
</evidence>
<dbReference type="GO" id="GO:0016853">
    <property type="term" value="F:isomerase activity"/>
    <property type="evidence" value="ECO:0007669"/>
    <property type="project" value="TreeGrafter"/>
</dbReference>
<feature type="domain" description="Clp R" evidence="3">
    <location>
        <begin position="2"/>
        <end position="156"/>
    </location>
</feature>
<sequence length="440" mass="46243">MFERFTGPAREALVDAQRQAILAGATEIGPEHLLAAVLRVEDGRVREVLEALGIDPAEAERTVAAHLDATPPPPPATARRKRRQPQVKQVPFATESKAALEATLRETARLGHDSIGSAHLLLGLLRAESGTTQAVLGRLGIELDPARTAVAAAVSGRPARPTGRPFRQVDVFGSAALSGNPVAVVHDAEGLTDEQMAAFARWTNLSETTFLLTPTHPAADYRLRIFTPGGELAFAGHPTLGSAHAWLEAGGVPKGGQLVQECGIGLVRLRRTERLAFAAPPLIRSGPVEAIDLDRIVRALRIDRAAVLDSRWVDNGAGWVAVRLRDADAVLALTPDFSAFGEGLDIGVVGPHPEGGEAQVEVRGFAPHAGIPEDPVTGSLNAGLAQWLIGDGTLPRSYVAAQGTAIGRAGRIHVDSDPADADVIWIGGDTRTTITGAVSL</sequence>
<dbReference type="Proteomes" id="UP000245507">
    <property type="component" value="Unassembled WGS sequence"/>
</dbReference>
<accession>A0A316TDI0</accession>
<evidence type="ECO:0000256" key="1">
    <source>
        <dbReference type="PROSITE-ProRule" id="PRU01251"/>
    </source>
</evidence>
<evidence type="ECO:0000313" key="5">
    <source>
        <dbReference type="Proteomes" id="UP000245507"/>
    </source>
</evidence>
<name>A0A316TDI0_9ACTN</name>
<dbReference type="Pfam" id="PF02567">
    <property type="entry name" value="PhzC-PhzF"/>
    <property type="match status" value="1"/>
</dbReference>
<dbReference type="SUPFAM" id="SSF54506">
    <property type="entry name" value="Diaminopimelate epimerase-like"/>
    <property type="match status" value="1"/>
</dbReference>
<dbReference type="GO" id="GO:0005737">
    <property type="term" value="C:cytoplasm"/>
    <property type="evidence" value="ECO:0007669"/>
    <property type="project" value="TreeGrafter"/>
</dbReference>
<dbReference type="NCBIfam" id="TIGR00654">
    <property type="entry name" value="PhzF_family"/>
    <property type="match status" value="1"/>
</dbReference>
<organism evidence="4 5">
    <name type="scientific">Nocardioides silvaticus</name>
    <dbReference type="NCBI Taxonomy" id="2201891"/>
    <lineage>
        <taxon>Bacteria</taxon>
        <taxon>Bacillati</taxon>
        <taxon>Actinomycetota</taxon>
        <taxon>Actinomycetes</taxon>
        <taxon>Propionibacteriales</taxon>
        <taxon>Nocardioidaceae</taxon>
        <taxon>Nocardioides</taxon>
    </lineage>
</organism>
<reference evidence="4 5" key="1">
    <citation type="submission" date="2018-05" db="EMBL/GenBank/DDBJ databases">
        <title>Nocardioides silvaticus genome.</title>
        <authorList>
            <person name="Li C."/>
            <person name="Wang G."/>
        </authorList>
    </citation>
    <scope>NUCLEOTIDE SEQUENCE [LARGE SCALE GENOMIC DNA]</scope>
    <source>
        <strain evidence="4 5">CCTCC AB 2018079</strain>
    </source>
</reference>
<comment type="caution">
    <text evidence="4">The sequence shown here is derived from an EMBL/GenBank/DDBJ whole genome shotgun (WGS) entry which is preliminary data.</text>
</comment>